<dbReference type="InParanoid" id="D8QP36"/>
<dbReference type="KEGG" id="smo:SELMODRAFT_403115"/>
<evidence type="ECO:0000313" key="1">
    <source>
        <dbReference type="EMBL" id="EFJ38865.1"/>
    </source>
</evidence>
<proteinExistence type="predicted"/>
<sequence>MRAREVLAVVIENQELDTDFCSALGKLYLEFEELFPDEVINVILDRAMPLHAWGFHKVTNKRCHSRMVQRVLDGGFMMLALDMLDETCDQETFTRVLAHPHQYNHREYTGVLKHKVSSAMEKMRKLNLRREILVFENLVHLHFAPEDLERLFREMINEHPCITAEPSVYQKVFNSSHKLSFKHLVAKEARAKGVKLVVSSNLLESSSDYSDDDWRKIMGVVLEIVEEPVQAYQILLNKSQDADVVTSIIREAICMGMALDVTPKLVKKHLYFDLQERLGKHFLVTNLKKGLIKLDDKALAKSLDDRNSSAGVVFELATRATSQGFPRVLEEILYTEKNPEVARLMFQFEAFCNLVEPNEKTCKLLANKLLQKDMVIEAQFVIDTCCRTHPKSLIEKDFGDEENEEHFGDEESD</sequence>
<organism evidence="2">
    <name type="scientific">Selaginella moellendorffii</name>
    <name type="common">Spikemoss</name>
    <dbReference type="NCBI Taxonomy" id="88036"/>
    <lineage>
        <taxon>Eukaryota</taxon>
        <taxon>Viridiplantae</taxon>
        <taxon>Streptophyta</taxon>
        <taxon>Embryophyta</taxon>
        <taxon>Tracheophyta</taxon>
        <taxon>Lycopodiopsida</taxon>
        <taxon>Selaginellales</taxon>
        <taxon>Selaginellaceae</taxon>
        <taxon>Selaginella</taxon>
    </lineage>
</organism>
<dbReference type="AlphaFoldDB" id="D8QP36"/>
<gene>
    <name evidence="1" type="ORF">SELMODRAFT_403115</name>
</gene>
<dbReference type="HOGENOM" id="CLU_666317_0_0_1"/>
<reference evidence="1 2" key="1">
    <citation type="journal article" date="2011" name="Science">
        <title>The Selaginella genome identifies genetic changes associated with the evolution of vascular plants.</title>
        <authorList>
            <person name="Banks J.A."/>
            <person name="Nishiyama T."/>
            <person name="Hasebe M."/>
            <person name="Bowman J.L."/>
            <person name="Gribskov M."/>
            <person name="dePamphilis C."/>
            <person name="Albert V.A."/>
            <person name="Aono N."/>
            <person name="Aoyama T."/>
            <person name="Ambrose B.A."/>
            <person name="Ashton N.W."/>
            <person name="Axtell M.J."/>
            <person name="Barker E."/>
            <person name="Barker M.S."/>
            <person name="Bennetzen J.L."/>
            <person name="Bonawitz N.D."/>
            <person name="Chapple C."/>
            <person name="Cheng C."/>
            <person name="Correa L.G."/>
            <person name="Dacre M."/>
            <person name="DeBarry J."/>
            <person name="Dreyer I."/>
            <person name="Elias M."/>
            <person name="Engstrom E.M."/>
            <person name="Estelle M."/>
            <person name="Feng L."/>
            <person name="Finet C."/>
            <person name="Floyd S.K."/>
            <person name="Frommer W.B."/>
            <person name="Fujita T."/>
            <person name="Gramzow L."/>
            <person name="Gutensohn M."/>
            <person name="Harholt J."/>
            <person name="Hattori M."/>
            <person name="Heyl A."/>
            <person name="Hirai T."/>
            <person name="Hiwatashi Y."/>
            <person name="Ishikawa M."/>
            <person name="Iwata M."/>
            <person name="Karol K.G."/>
            <person name="Koehler B."/>
            <person name="Kolukisaoglu U."/>
            <person name="Kubo M."/>
            <person name="Kurata T."/>
            <person name="Lalonde S."/>
            <person name="Li K."/>
            <person name="Li Y."/>
            <person name="Litt A."/>
            <person name="Lyons E."/>
            <person name="Manning G."/>
            <person name="Maruyama T."/>
            <person name="Michael T.P."/>
            <person name="Mikami K."/>
            <person name="Miyazaki S."/>
            <person name="Morinaga S."/>
            <person name="Murata T."/>
            <person name="Mueller-Roeber B."/>
            <person name="Nelson D.R."/>
            <person name="Obara M."/>
            <person name="Oguri Y."/>
            <person name="Olmstead R.G."/>
            <person name="Onodera N."/>
            <person name="Petersen B.L."/>
            <person name="Pils B."/>
            <person name="Prigge M."/>
            <person name="Rensing S.A."/>
            <person name="Riano-Pachon D.M."/>
            <person name="Roberts A.W."/>
            <person name="Sato Y."/>
            <person name="Scheller H.V."/>
            <person name="Schulz B."/>
            <person name="Schulz C."/>
            <person name="Shakirov E.V."/>
            <person name="Shibagaki N."/>
            <person name="Shinohara N."/>
            <person name="Shippen D.E."/>
            <person name="Soerensen I."/>
            <person name="Sotooka R."/>
            <person name="Sugimoto N."/>
            <person name="Sugita M."/>
            <person name="Sumikawa N."/>
            <person name="Tanurdzic M."/>
            <person name="Theissen G."/>
            <person name="Ulvskov P."/>
            <person name="Wakazuki S."/>
            <person name="Weng J.K."/>
            <person name="Willats W.W."/>
            <person name="Wipf D."/>
            <person name="Wolf P.G."/>
            <person name="Yang L."/>
            <person name="Zimmer A.D."/>
            <person name="Zhu Q."/>
            <person name="Mitros T."/>
            <person name="Hellsten U."/>
            <person name="Loque D."/>
            <person name="Otillar R."/>
            <person name="Salamov A."/>
            <person name="Schmutz J."/>
            <person name="Shapiro H."/>
            <person name="Lindquist E."/>
            <person name="Lucas S."/>
            <person name="Rokhsar D."/>
            <person name="Grigoriev I.V."/>
        </authorList>
    </citation>
    <scope>NUCLEOTIDE SEQUENCE [LARGE SCALE GENOMIC DNA]</scope>
</reference>
<dbReference type="EMBL" id="GL377565">
    <property type="protein sequence ID" value="EFJ38865.1"/>
    <property type="molecule type" value="Genomic_DNA"/>
</dbReference>
<evidence type="ECO:0000313" key="2">
    <source>
        <dbReference type="Proteomes" id="UP000001514"/>
    </source>
</evidence>
<name>D8QP36_SELML</name>
<dbReference type="Proteomes" id="UP000001514">
    <property type="component" value="Unassembled WGS sequence"/>
</dbReference>
<dbReference type="Gramene" id="EFJ38865">
    <property type="protein sequence ID" value="EFJ38865"/>
    <property type="gene ID" value="SELMODRAFT_403115"/>
</dbReference>
<accession>D8QP36</accession>
<protein>
    <submittedName>
        <fullName evidence="1">Uncharacterized protein</fullName>
    </submittedName>
</protein>
<keyword evidence="2" id="KW-1185">Reference proteome</keyword>